<keyword evidence="2" id="KW-1185">Reference proteome</keyword>
<organism evidence="1 2">
    <name type="scientific">Zea mays</name>
    <name type="common">Maize</name>
    <dbReference type="NCBI Taxonomy" id="4577"/>
    <lineage>
        <taxon>Eukaryota</taxon>
        <taxon>Viridiplantae</taxon>
        <taxon>Streptophyta</taxon>
        <taxon>Embryophyta</taxon>
        <taxon>Tracheophyta</taxon>
        <taxon>Spermatophyta</taxon>
        <taxon>Magnoliopsida</taxon>
        <taxon>Liliopsida</taxon>
        <taxon>Poales</taxon>
        <taxon>Poaceae</taxon>
        <taxon>PACMAD clade</taxon>
        <taxon>Panicoideae</taxon>
        <taxon>Andropogonodae</taxon>
        <taxon>Andropogoneae</taxon>
        <taxon>Tripsacinae</taxon>
        <taxon>Zea</taxon>
    </lineage>
</organism>
<dbReference type="AlphaFoldDB" id="A0A804MI92"/>
<proteinExistence type="predicted"/>
<dbReference type="EnsemblPlants" id="Zm00001eb087520_T001">
    <property type="protein sequence ID" value="Zm00001eb087520_P001"/>
    <property type="gene ID" value="Zm00001eb087520"/>
</dbReference>
<dbReference type="Proteomes" id="UP000007305">
    <property type="component" value="Chromosome 2"/>
</dbReference>
<dbReference type="InParanoid" id="A0A804MI92"/>
<protein>
    <submittedName>
        <fullName evidence="1">Uncharacterized protein</fullName>
    </submittedName>
</protein>
<reference evidence="2" key="1">
    <citation type="submission" date="2015-12" db="EMBL/GenBank/DDBJ databases">
        <title>Update maize B73 reference genome by single molecule sequencing technologies.</title>
        <authorList>
            <consortium name="Maize Genome Sequencing Project"/>
            <person name="Ware D."/>
        </authorList>
    </citation>
    <scope>NUCLEOTIDE SEQUENCE [LARGE SCALE GENOMIC DNA]</scope>
    <source>
        <strain evidence="2">cv. B73</strain>
    </source>
</reference>
<evidence type="ECO:0000313" key="1">
    <source>
        <dbReference type="EnsemblPlants" id="Zm00001eb087520_P001"/>
    </source>
</evidence>
<evidence type="ECO:0000313" key="2">
    <source>
        <dbReference type="Proteomes" id="UP000007305"/>
    </source>
</evidence>
<accession>A0A804MI92</accession>
<dbReference type="Gramene" id="Zm00001eb087520_T001">
    <property type="protein sequence ID" value="Zm00001eb087520_P001"/>
    <property type="gene ID" value="Zm00001eb087520"/>
</dbReference>
<reference evidence="1" key="3">
    <citation type="submission" date="2021-05" db="UniProtKB">
        <authorList>
            <consortium name="EnsemblPlants"/>
        </authorList>
    </citation>
    <scope>IDENTIFICATION</scope>
    <source>
        <strain evidence="1">cv. B73</strain>
    </source>
</reference>
<reference evidence="1" key="2">
    <citation type="submission" date="2019-07" db="EMBL/GenBank/DDBJ databases">
        <authorList>
            <person name="Seetharam A."/>
            <person name="Woodhouse M."/>
            <person name="Cannon E."/>
        </authorList>
    </citation>
    <scope>NUCLEOTIDE SEQUENCE [LARGE SCALE GENOMIC DNA]</scope>
    <source>
        <strain evidence="1">cv. B73</strain>
    </source>
</reference>
<sequence length="104" mass="11785">EITYGYGYGERARWEEIGLEASHGDGSHPLVHEDSFVQRRAARGGSSSGRWEERRVLRERKKKTDFSPAHMELGYDGDLTDWMRAQRGLYCASAWTGLAAAPLR</sequence>
<name>A0A804MI92_MAIZE</name>